<dbReference type="InterPro" id="IPR053756">
    <property type="entry name" value="Toxin_immunity_effector"/>
</dbReference>
<dbReference type="EMBL" id="JAVRQI010000005">
    <property type="protein sequence ID" value="MDT1061956.1"/>
    <property type="molecule type" value="Genomic_DNA"/>
</dbReference>
<accession>A0ABU3ECV4</accession>
<name>A0ABU3ECV4_9RHOB</name>
<dbReference type="Proteomes" id="UP001251085">
    <property type="component" value="Unassembled WGS sequence"/>
</dbReference>
<reference evidence="3" key="1">
    <citation type="submission" date="2023-07" db="EMBL/GenBank/DDBJ databases">
        <title>Characterization of two Paracoccaceae strains isolated from Phycosphere and proposal of Xinfangfangia lacusdiani sp. nov.</title>
        <authorList>
            <person name="Deng Y."/>
            <person name="Zhang Y.Q."/>
        </authorList>
    </citation>
    <scope>NUCLEOTIDE SEQUENCE [LARGE SCALE GENOMIC DNA]</scope>
    <source>
        <strain evidence="3">CPCC 101403</strain>
    </source>
</reference>
<dbReference type="RefSeq" id="WP_311759048.1">
    <property type="nucleotide sequence ID" value="NZ_JAVRQI010000005.1"/>
</dbReference>
<evidence type="ECO:0000313" key="3">
    <source>
        <dbReference type="Proteomes" id="UP001251085"/>
    </source>
</evidence>
<comment type="caution">
    <text evidence="2">The sequence shown here is derived from an EMBL/GenBank/DDBJ whole genome shotgun (WGS) entry which is preliminary data.</text>
</comment>
<feature type="coiled-coil region" evidence="1">
    <location>
        <begin position="13"/>
        <end position="64"/>
    </location>
</feature>
<protein>
    <submittedName>
        <fullName evidence="2">Uncharacterized protein</fullName>
    </submittedName>
</protein>
<keyword evidence="3" id="KW-1185">Reference proteome</keyword>
<proteinExistence type="predicted"/>
<organism evidence="2 3">
    <name type="scientific">Paracoccus broussonetiae</name>
    <dbReference type="NCBI Taxonomy" id="3075834"/>
    <lineage>
        <taxon>Bacteria</taxon>
        <taxon>Pseudomonadati</taxon>
        <taxon>Pseudomonadota</taxon>
        <taxon>Alphaproteobacteria</taxon>
        <taxon>Rhodobacterales</taxon>
        <taxon>Paracoccaceae</taxon>
        <taxon>Paracoccus</taxon>
    </lineage>
</organism>
<evidence type="ECO:0000256" key="1">
    <source>
        <dbReference type="SAM" id="Coils"/>
    </source>
</evidence>
<keyword evidence="1" id="KW-0175">Coiled coil</keyword>
<dbReference type="Gene3D" id="1.10.287.2500">
    <property type="match status" value="1"/>
</dbReference>
<gene>
    <name evidence="2" type="ORF">RM190_08825</name>
</gene>
<sequence>MIEISVPSLIVAIQAVRRQADAERAQLEAMDEDDEDAGDLSVSLSDLEKTLNELRGAYDKARGEGYDLPPSGSLFL</sequence>
<evidence type="ECO:0000313" key="2">
    <source>
        <dbReference type="EMBL" id="MDT1061956.1"/>
    </source>
</evidence>